<dbReference type="FunFam" id="3.40.50.300:FF:001447">
    <property type="entry name" value="Ras-related protein Rab-1B"/>
    <property type="match status" value="1"/>
</dbReference>
<dbReference type="STRING" id="1314771.A0A197JY37"/>
<dbReference type="InterPro" id="IPR027417">
    <property type="entry name" value="P-loop_NTPase"/>
</dbReference>
<dbReference type="EMBL" id="KV442036">
    <property type="protein sequence ID" value="OAQ30247.1"/>
    <property type="molecule type" value="Genomic_DNA"/>
</dbReference>
<accession>A0A197JY37</accession>
<keyword evidence="1" id="KW-0547">Nucleotide-binding</keyword>
<dbReference type="Gene3D" id="3.40.50.300">
    <property type="entry name" value="P-loop containing nucleotide triphosphate hydrolases"/>
    <property type="match status" value="1"/>
</dbReference>
<evidence type="ECO:0000313" key="3">
    <source>
        <dbReference type="EMBL" id="OAQ30247.1"/>
    </source>
</evidence>
<proteinExistence type="predicted"/>
<protein>
    <submittedName>
        <fullName evidence="3">Uncharacterized protein</fullName>
    </submittedName>
</protein>
<dbReference type="PROSITE" id="PS51421">
    <property type="entry name" value="RAS"/>
    <property type="match status" value="1"/>
</dbReference>
<dbReference type="Pfam" id="PF00071">
    <property type="entry name" value="Ras"/>
    <property type="match status" value="1"/>
</dbReference>
<organism evidence="3 4">
    <name type="scientific">Linnemannia elongata AG-77</name>
    <dbReference type="NCBI Taxonomy" id="1314771"/>
    <lineage>
        <taxon>Eukaryota</taxon>
        <taxon>Fungi</taxon>
        <taxon>Fungi incertae sedis</taxon>
        <taxon>Mucoromycota</taxon>
        <taxon>Mortierellomycotina</taxon>
        <taxon>Mortierellomycetes</taxon>
        <taxon>Mortierellales</taxon>
        <taxon>Mortierellaceae</taxon>
        <taxon>Linnemannia</taxon>
    </lineage>
</organism>
<dbReference type="GO" id="GO:0003924">
    <property type="term" value="F:GTPase activity"/>
    <property type="evidence" value="ECO:0007669"/>
    <property type="project" value="InterPro"/>
</dbReference>
<dbReference type="GO" id="GO:0007165">
    <property type="term" value="P:signal transduction"/>
    <property type="evidence" value="ECO:0007669"/>
    <property type="project" value="InterPro"/>
</dbReference>
<dbReference type="SMART" id="SM00174">
    <property type="entry name" value="RHO"/>
    <property type="match status" value="1"/>
</dbReference>
<dbReference type="NCBIfam" id="TIGR00231">
    <property type="entry name" value="small_GTP"/>
    <property type="match status" value="1"/>
</dbReference>
<dbReference type="Proteomes" id="UP000078512">
    <property type="component" value="Unassembled WGS sequence"/>
</dbReference>
<dbReference type="PANTHER" id="PTHR24070">
    <property type="entry name" value="RAS, DI-RAS, AND RHEB FAMILY MEMBERS OF SMALL GTPASE SUPERFAMILY"/>
    <property type="match status" value="1"/>
</dbReference>
<keyword evidence="4" id="KW-1185">Reference proteome</keyword>
<evidence type="ECO:0000256" key="1">
    <source>
        <dbReference type="ARBA" id="ARBA00022741"/>
    </source>
</evidence>
<evidence type="ECO:0000313" key="4">
    <source>
        <dbReference type="Proteomes" id="UP000078512"/>
    </source>
</evidence>
<evidence type="ECO:0000256" key="2">
    <source>
        <dbReference type="ARBA" id="ARBA00023134"/>
    </source>
</evidence>
<dbReference type="PROSITE" id="PS51419">
    <property type="entry name" value="RAB"/>
    <property type="match status" value="1"/>
</dbReference>
<dbReference type="SMART" id="SM00173">
    <property type="entry name" value="RAS"/>
    <property type="match status" value="1"/>
</dbReference>
<dbReference type="GO" id="GO:0005525">
    <property type="term" value="F:GTP binding"/>
    <property type="evidence" value="ECO:0007669"/>
    <property type="project" value="UniProtKB-KW"/>
</dbReference>
<dbReference type="OrthoDB" id="5976022at2759"/>
<dbReference type="PRINTS" id="PR00449">
    <property type="entry name" value="RASTRNSFRMNG"/>
</dbReference>
<dbReference type="InterPro" id="IPR020849">
    <property type="entry name" value="Small_GTPase_Ras-type"/>
</dbReference>
<dbReference type="InterPro" id="IPR005225">
    <property type="entry name" value="Small_GTP-bd"/>
</dbReference>
<keyword evidence="2" id="KW-0342">GTP-binding</keyword>
<dbReference type="InterPro" id="IPR001806">
    <property type="entry name" value="Small_GTPase"/>
</dbReference>
<reference evidence="3 4" key="1">
    <citation type="submission" date="2016-05" db="EMBL/GenBank/DDBJ databases">
        <title>Genome sequencing reveals origins of a unique bacterial endosymbiosis in the earliest lineages of terrestrial Fungi.</title>
        <authorList>
            <consortium name="DOE Joint Genome Institute"/>
            <person name="Uehling J."/>
            <person name="Gryganskyi A."/>
            <person name="Hameed K."/>
            <person name="Tschaplinski T."/>
            <person name="Misztal P."/>
            <person name="Wu S."/>
            <person name="Desiro A."/>
            <person name="Vande Pol N."/>
            <person name="Du Z.-Y."/>
            <person name="Zienkiewicz A."/>
            <person name="Zienkiewicz K."/>
            <person name="Morin E."/>
            <person name="Tisserant E."/>
            <person name="Splivallo R."/>
            <person name="Hainaut M."/>
            <person name="Henrissat B."/>
            <person name="Ohm R."/>
            <person name="Kuo A."/>
            <person name="Yan J."/>
            <person name="Lipzen A."/>
            <person name="Nolan M."/>
            <person name="Labutti K."/>
            <person name="Barry K."/>
            <person name="Goldstein A."/>
            <person name="Labbe J."/>
            <person name="Schadt C."/>
            <person name="Tuskan G."/>
            <person name="Grigoriev I."/>
            <person name="Martin F."/>
            <person name="Vilgalys R."/>
            <person name="Bonito G."/>
        </authorList>
    </citation>
    <scope>NUCLEOTIDE SEQUENCE [LARGE SCALE GENOMIC DNA]</scope>
    <source>
        <strain evidence="3 4">AG-77</strain>
    </source>
</reference>
<sequence length="189" mass="21677">MVLFYKLVVLGDRGVGKTALTSYLVLNYFDTYDDVTIKDDTYRKSAVIDDQCCLLEVLDMFSQEENTAVRDMYIRDGEGFLLVYSITARSTFDTIRRFYDEIVRVKDSEKVPMILVGNKSDKSAEREVTHDEGALMAASLNCGFVETSAKDGLNVERSFYNVVRMIRQARGAEVPRQPRRRRRRVCAIL</sequence>
<dbReference type="SUPFAM" id="SSF52540">
    <property type="entry name" value="P-loop containing nucleoside triphosphate hydrolases"/>
    <property type="match status" value="1"/>
</dbReference>
<gene>
    <name evidence="3" type="ORF">K457DRAFT_137340</name>
</gene>
<dbReference type="SMART" id="SM00175">
    <property type="entry name" value="RAB"/>
    <property type="match status" value="1"/>
</dbReference>
<name>A0A197JY37_9FUNG</name>
<dbReference type="AlphaFoldDB" id="A0A197JY37"/>
<dbReference type="GO" id="GO:0016020">
    <property type="term" value="C:membrane"/>
    <property type="evidence" value="ECO:0007669"/>
    <property type="project" value="InterPro"/>
</dbReference>